<dbReference type="EMBL" id="FNOX01000006">
    <property type="protein sequence ID" value="SDY96936.1"/>
    <property type="molecule type" value="Genomic_DNA"/>
</dbReference>
<sequence length="84" mass="9062">MIKESPNPPSDSNLLFTLRPNLDTETLLVNASQDLESITAIAANLAFEVEGPQRSVVLGICRMVEGVQLLVDRVVQGSGEARVQ</sequence>
<dbReference type="Pfam" id="PF19619">
    <property type="entry name" value="DUF6124"/>
    <property type="match status" value="1"/>
</dbReference>
<evidence type="ECO:0008006" key="3">
    <source>
        <dbReference type="Google" id="ProtNLM"/>
    </source>
</evidence>
<dbReference type="AlphaFoldDB" id="A0A1H3P748"/>
<reference evidence="1 2" key="1">
    <citation type="submission" date="2016-10" db="EMBL/GenBank/DDBJ databases">
        <authorList>
            <person name="de Groot N.N."/>
        </authorList>
    </citation>
    <scope>NUCLEOTIDE SEQUENCE [LARGE SCALE GENOMIC DNA]</scope>
    <source>
        <strain evidence="1 2">ICMP 14252</strain>
    </source>
</reference>
<evidence type="ECO:0000313" key="1">
    <source>
        <dbReference type="EMBL" id="SDY96936.1"/>
    </source>
</evidence>
<evidence type="ECO:0000313" key="2">
    <source>
        <dbReference type="Proteomes" id="UP000182902"/>
    </source>
</evidence>
<organism evidence="1 2">
    <name type="scientific">Pseudomonas salomonii</name>
    <dbReference type="NCBI Taxonomy" id="191391"/>
    <lineage>
        <taxon>Bacteria</taxon>
        <taxon>Pseudomonadati</taxon>
        <taxon>Pseudomonadota</taxon>
        <taxon>Gammaproteobacteria</taxon>
        <taxon>Pseudomonadales</taxon>
        <taxon>Pseudomonadaceae</taxon>
        <taxon>Pseudomonas</taxon>
    </lineage>
</organism>
<dbReference type="RefSeq" id="WP_069786282.1">
    <property type="nucleotide sequence ID" value="NZ_FNOX01000006.1"/>
</dbReference>
<accession>A0A1H3P748</accession>
<protein>
    <recommendedName>
        <fullName evidence="3">DUF3077 domain-containing protein</fullName>
    </recommendedName>
</protein>
<name>A0A1H3P748_9PSED</name>
<gene>
    <name evidence="1" type="ORF">SAMN05216247_10689</name>
</gene>
<dbReference type="Proteomes" id="UP000182902">
    <property type="component" value="Unassembled WGS sequence"/>
</dbReference>
<proteinExistence type="predicted"/>